<comment type="caution">
    <text evidence="2">The sequence shown here is derived from an EMBL/GenBank/DDBJ whole genome shotgun (WGS) entry which is preliminary data.</text>
</comment>
<feature type="compositionally biased region" description="Polar residues" evidence="1">
    <location>
        <begin position="156"/>
        <end position="167"/>
    </location>
</feature>
<dbReference type="InterPro" id="IPR036390">
    <property type="entry name" value="WH_DNA-bd_sf"/>
</dbReference>
<dbReference type="EMBL" id="JAEQNE010000007">
    <property type="protein sequence ID" value="MBL0394159.1"/>
    <property type="molecule type" value="Genomic_DNA"/>
</dbReference>
<dbReference type="Pfam" id="PF13730">
    <property type="entry name" value="HTH_36"/>
    <property type="match status" value="1"/>
</dbReference>
<dbReference type="Proteomes" id="UP000599109">
    <property type="component" value="Unassembled WGS sequence"/>
</dbReference>
<feature type="region of interest" description="Disordered" evidence="1">
    <location>
        <begin position="128"/>
        <end position="170"/>
    </location>
</feature>
<keyword evidence="3" id="KW-1185">Reference proteome</keyword>
<reference evidence="2 3" key="1">
    <citation type="journal article" date="2017" name="Int. J. Syst. Evol. Microbiol.">
        <title>Ramlibacter monticola sp. nov., isolated from forest soil.</title>
        <authorList>
            <person name="Chaudhary D.K."/>
            <person name="Kim J."/>
        </authorList>
    </citation>
    <scope>NUCLEOTIDE SEQUENCE [LARGE SCALE GENOMIC DNA]</scope>
    <source>
        <strain evidence="2 3">KACC 19175</strain>
    </source>
</reference>
<dbReference type="Gene3D" id="1.10.10.10">
    <property type="entry name" value="Winged helix-like DNA-binding domain superfamily/Winged helix DNA-binding domain"/>
    <property type="match status" value="1"/>
</dbReference>
<gene>
    <name evidence="2" type="ORF">JJ685_23670</name>
</gene>
<evidence type="ECO:0000313" key="2">
    <source>
        <dbReference type="EMBL" id="MBL0394159.1"/>
    </source>
</evidence>
<sequence length="309" mass="33661">MTGMDNFENTLRAYRQMAAGVAPVRRNPSARELAKARALVAIGLVWRHAARACWSPEQLVKGVAEAAEEWPKDALPEAGERIGSNGAGAAREEGLPSEERGAQLNLNPTPPELAWARLTLREEAKRRGMIKDDSIESDRGGAGAPQITEIQKEDQTPSSGRGETSGHSAIPVSATNAIARAWSDPGTAAQLEKWGPATLAAGFTAVPSLLLAHLERLALDPLEMLLIVHLISFWWRAGSHPFPSKETLADRIGKSPTTVRRSMQRLERLGYVERISRGHHDTNQYDLSGLVRALEKLATTCDMHHGARE</sequence>
<name>A0A937CW41_9BURK</name>
<accession>A0A937CW41</accession>
<proteinExistence type="predicted"/>
<evidence type="ECO:0000313" key="3">
    <source>
        <dbReference type="Proteomes" id="UP000599109"/>
    </source>
</evidence>
<feature type="compositionally biased region" description="Basic and acidic residues" evidence="1">
    <location>
        <begin position="128"/>
        <end position="139"/>
    </location>
</feature>
<dbReference type="InterPro" id="IPR036388">
    <property type="entry name" value="WH-like_DNA-bd_sf"/>
</dbReference>
<feature type="region of interest" description="Disordered" evidence="1">
    <location>
        <begin position="77"/>
        <end position="109"/>
    </location>
</feature>
<dbReference type="SUPFAM" id="SSF46785">
    <property type="entry name" value="Winged helix' DNA-binding domain"/>
    <property type="match status" value="1"/>
</dbReference>
<organism evidence="2 3">
    <name type="scientific">Ramlibacter monticola</name>
    <dbReference type="NCBI Taxonomy" id="1926872"/>
    <lineage>
        <taxon>Bacteria</taxon>
        <taxon>Pseudomonadati</taxon>
        <taxon>Pseudomonadota</taxon>
        <taxon>Betaproteobacteria</taxon>
        <taxon>Burkholderiales</taxon>
        <taxon>Comamonadaceae</taxon>
        <taxon>Ramlibacter</taxon>
    </lineage>
</organism>
<feature type="compositionally biased region" description="Basic and acidic residues" evidence="1">
    <location>
        <begin position="90"/>
        <end position="101"/>
    </location>
</feature>
<dbReference type="AlphaFoldDB" id="A0A937CW41"/>
<evidence type="ECO:0000256" key="1">
    <source>
        <dbReference type="SAM" id="MobiDB-lite"/>
    </source>
</evidence>
<protein>
    <submittedName>
        <fullName evidence="2">Helix-turn-helix domain-containing protein</fullName>
    </submittedName>
</protein>
<dbReference type="RefSeq" id="WP_201676822.1">
    <property type="nucleotide sequence ID" value="NZ_JAEQNE010000007.1"/>
</dbReference>